<sequence>MAAHGTNGRAPKRPRTDQDNAQRNWYGGGSGERGGAWEEDGGFKKKDFPENHILLFTIVNPVYPITVDVLHTITQAFGEVLRIVIFKKHGVQAMVEYPFNQILIN</sequence>
<accession>A0ABR0B679</accession>
<dbReference type="PANTHER" id="PTHR15592">
    <property type="entry name" value="MATRIN 3/NUCLEAR PROTEIN 220-RELATED"/>
    <property type="match status" value="1"/>
</dbReference>
<proteinExistence type="predicted"/>
<name>A0ABR0B679_9CRUS</name>
<protein>
    <submittedName>
        <fullName evidence="2">Uncharacterized protein</fullName>
    </submittedName>
</protein>
<evidence type="ECO:0000256" key="1">
    <source>
        <dbReference type="SAM" id="MobiDB-lite"/>
    </source>
</evidence>
<organism evidence="2 3">
    <name type="scientific">Daphnia magna</name>
    <dbReference type="NCBI Taxonomy" id="35525"/>
    <lineage>
        <taxon>Eukaryota</taxon>
        <taxon>Metazoa</taxon>
        <taxon>Ecdysozoa</taxon>
        <taxon>Arthropoda</taxon>
        <taxon>Crustacea</taxon>
        <taxon>Branchiopoda</taxon>
        <taxon>Diplostraca</taxon>
        <taxon>Cladocera</taxon>
        <taxon>Anomopoda</taxon>
        <taxon>Daphniidae</taxon>
        <taxon>Daphnia</taxon>
    </lineage>
</organism>
<dbReference type="Proteomes" id="UP001234178">
    <property type="component" value="Unassembled WGS sequence"/>
</dbReference>
<evidence type="ECO:0000313" key="2">
    <source>
        <dbReference type="EMBL" id="KAK4037022.1"/>
    </source>
</evidence>
<reference evidence="2 3" key="1">
    <citation type="journal article" date="2023" name="Nucleic Acids Res.">
        <title>The hologenome of Daphnia magna reveals possible DNA methylation and microbiome-mediated evolution of the host genome.</title>
        <authorList>
            <person name="Chaturvedi A."/>
            <person name="Li X."/>
            <person name="Dhandapani V."/>
            <person name="Marshall H."/>
            <person name="Kissane S."/>
            <person name="Cuenca-Cambronero M."/>
            <person name="Asole G."/>
            <person name="Calvet F."/>
            <person name="Ruiz-Romero M."/>
            <person name="Marangio P."/>
            <person name="Guigo R."/>
            <person name="Rago D."/>
            <person name="Mirbahai L."/>
            <person name="Eastwood N."/>
            <person name="Colbourne J.K."/>
            <person name="Zhou J."/>
            <person name="Mallon E."/>
            <person name="Orsini L."/>
        </authorList>
    </citation>
    <scope>NUCLEOTIDE SEQUENCE [LARGE SCALE GENOMIC DNA]</scope>
    <source>
        <strain evidence="2">LRV0_1</strain>
    </source>
</reference>
<feature type="region of interest" description="Disordered" evidence="1">
    <location>
        <begin position="1"/>
        <end position="43"/>
    </location>
</feature>
<keyword evidence="3" id="KW-1185">Reference proteome</keyword>
<dbReference type="Gene3D" id="3.30.70.330">
    <property type="match status" value="1"/>
</dbReference>
<gene>
    <name evidence="2" type="ORF">OUZ56_029066</name>
</gene>
<dbReference type="InterPro" id="IPR012677">
    <property type="entry name" value="Nucleotide-bd_a/b_plait_sf"/>
</dbReference>
<dbReference type="EMBL" id="JAOYFB010000040">
    <property type="protein sequence ID" value="KAK4037022.1"/>
    <property type="molecule type" value="Genomic_DNA"/>
</dbReference>
<evidence type="ECO:0000313" key="3">
    <source>
        <dbReference type="Proteomes" id="UP001234178"/>
    </source>
</evidence>
<comment type="caution">
    <text evidence="2">The sequence shown here is derived from an EMBL/GenBank/DDBJ whole genome shotgun (WGS) entry which is preliminary data.</text>
</comment>